<dbReference type="PANTHER" id="PTHR43920">
    <property type="entry name" value="CHLORIDE INTRACELLULAR CHANNEL, ISOFORM A"/>
    <property type="match status" value="1"/>
</dbReference>
<feature type="transmembrane region" description="Helical" evidence="8">
    <location>
        <begin position="326"/>
        <end position="350"/>
    </location>
</feature>
<reference evidence="11" key="1">
    <citation type="submission" date="2022-11" db="UniProtKB">
        <authorList>
            <consortium name="WormBaseParasite"/>
        </authorList>
    </citation>
    <scope>IDENTIFICATION</scope>
</reference>
<organism evidence="10 11">
    <name type="scientific">Meloidogyne javanica</name>
    <name type="common">Root-knot nematode worm</name>
    <dbReference type="NCBI Taxonomy" id="6303"/>
    <lineage>
        <taxon>Eukaryota</taxon>
        <taxon>Metazoa</taxon>
        <taxon>Ecdysozoa</taxon>
        <taxon>Nematoda</taxon>
        <taxon>Chromadorea</taxon>
        <taxon>Rhabditida</taxon>
        <taxon>Tylenchina</taxon>
        <taxon>Tylenchomorpha</taxon>
        <taxon>Tylenchoidea</taxon>
        <taxon>Meloidogynidae</taxon>
        <taxon>Meloidogyninae</taxon>
        <taxon>Meloidogyne</taxon>
        <taxon>Meloidogyne incognita group</taxon>
    </lineage>
</organism>
<sequence length="407" mass="46618">MSDGSNSASTKPMLELYVKASIDSRRIGACLFCQEFWMELYALYEVGCVRVEVKTVNVNSEGFKRNFSGAQPPIMVEEEKGTTYADNSEIERRIFHLCQGFNVPLFEKDLQVEKTIQNLYRNFKIFLQAKANHDKGKRHPSAIEEGLPPQVTSSHNKLLEQLANIDQLLADRSSRYLLSESMTEYDCEIMPRLHHIRIIGERLLNFYIPRQFTHLWAYILTAYRTAAFIESCPADQDILHHYKEQLNLAIDMRVTLEAPTKTLTIPEGSAYLKEENTRLSILGSECSLSSYYRLPGIPRENNGESDQREDGIRSRCMQMFEENLKLLLGSLALAVFGTALIIFSFCITFLPNDMDIHGWIFLVVGILFAIPGFYHLIYICCALCGRPGYSFEQLPTLNKNRKSLINY</sequence>
<dbReference type="Pfam" id="PF05915">
    <property type="entry name" value="TMEM_230_134"/>
    <property type="match status" value="1"/>
</dbReference>
<keyword evidence="5 8" id="KW-0812">Transmembrane</keyword>
<dbReference type="GO" id="GO:0016324">
    <property type="term" value="C:apical plasma membrane"/>
    <property type="evidence" value="ECO:0007669"/>
    <property type="project" value="TreeGrafter"/>
</dbReference>
<evidence type="ECO:0000256" key="8">
    <source>
        <dbReference type="SAM" id="Phobius"/>
    </source>
</evidence>
<dbReference type="InterPro" id="IPR008590">
    <property type="entry name" value="TMEM_230/134"/>
</dbReference>
<feature type="transmembrane region" description="Helical" evidence="8">
    <location>
        <begin position="356"/>
        <end position="384"/>
    </location>
</feature>
<proteinExistence type="inferred from homology"/>
<evidence type="ECO:0000256" key="7">
    <source>
        <dbReference type="ARBA" id="ARBA00023136"/>
    </source>
</evidence>
<comment type="subcellular location">
    <subcellularLocation>
        <location evidence="1">Membrane</location>
        <topology evidence="1">Multi-pass membrane protein</topology>
    </subcellularLocation>
    <subcellularLocation>
        <location evidence="2">Membrane</location>
        <topology evidence="2">Single-pass membrane protein</topology>
    </subcellularLocation>
</comment>
<evidence type="ECO:0000256" key="5">
    <source>
        <dbReference type="ARBA" id="ARBA00022692"/>
    </source>
</evidence>
<dbReference type="AlphaFoldDB" id="A0A915M4X7"/>
<dbReference type="Proteomes" id="UP000887561">
    <property type="component" value="Unplaced"/>
</dbReference>
<evidence type="ECO:0000313" key="11">
    <source>
        <dbReference type="WBParaSite" id="scaffold315_cov308.g772"/>
    </source>
</evidence>
<dbReference type="Gene3D" id="1.20.1050.10">
    <property type="match status" value="1"/>
</dbReference>
<comment type="similarity">
    <text evidence="3">Belongs to the chloride channel CLIC family.</text>
</comment>
<dbReference type="GO" id="GO:0005737">
    <property type="term" value="C:cytoplasm"/>
    <property type="evidence" value="ECO:0007669"/>
    <property type="project" value="TreeGrafter"/>
</dbReference>
<dbReference type="GO" id="GO:0005254">
    <property type="term" value="F:chloride channel activity"/>
    <property type="evidence" value="ECO:0007669"/>
    <property type="project" value="TreeGrafter"/>
</dbReference>
<evidence type="ECO:0000256" key="3">
    <source>
        <dbReference type="ARBA" id="ARBA00007655"/>
    </source>
</evidence>
<evidence type="ECO:0000256" key="6">
    <source>
        <dbReference type="ARBA" id="ARBA00022989"/>
    </source>
</evidence>
<keyword evidence="6 8" id="KW-1133">Transmembrane helix</keyword>
<feature type="domain" description="CLIC N-terminal" evidence="9">
    <location>
        <begin position="12"/>
        <end position="83"/>
    </location>
</feature>
<dbReference type="SUPFAM" id="SSF47616">
    <property type="entry name" value="GST C-terminal domain-like"/>
    <property type="match status" value="1"/>
</dbReference>
<keyword evidence="7 8" id="KW-0472">Membrane</keyword>
<comment type="similarity">
    <text evidence="4">Belongs to the TMEM134/TMEM230 family.</text>
</comment>
<dbReference type="Pfam" id="PF22441">
    <property type="entry name" value="CLIC-like_N"/>
    <property type="match status" value="1"/>
</dbReference>
<dbReference type="Gene3D" id="3.40.30.10">
    <property type="entry name" value="Glutaredoxin"/>
    <property type="match status" value="1"/>
</dbReference>
<dbReference type="InterPro" id="IPR053823">
    <property type="entry name" value="CLIC_N"/>
</dbReference>
<evidence type="ECO:0000259" key="9">
    <source>
        <dbReference type="Pfam" id="PF22441"/>
    </source>
</evidence>
<evidence type="ECO:0000256" key="1">
    <source>
        <dbReference type="ARBA" id="ARBA00004141"/>
    </source>
</evidence>
<dbReference type="PANTHER" id="PTHR43920:SF5">
    <property type="entry name" value="CHLORIDE INTRACELLULAR CHANNEL CLIC"/>
    <property type="match status" value="1"/>
</dbReference>
<protein>
    <submittedName>
        <fullName evidence="11">Chloride channel CLIC-like protein 1</fullName>
    </submittedName>
</protein>
<evidence type="ECO:0000256" key="4">
    <source>
        <dbReference type="ARBA" id="ARBA00007743"/>
    </source>
</evidence>
<name>A0A915M4X7_MELJA</name>
<dbReference type="WBParaSite" id="scaffold315_cov308.g772">
    <property type="protein sequence ID" value="scaffold315_cov308.g772"/>
    <property type="gene ID" value="scaffold315_cov308.g772"/>
</dbReference>
<evidence type="ECO:0000313" key="10">
    <source>
        <dbReference type="Proteomes" id="UP000887561"/>
    </source>
</evidence>
<accession>A0A915M4X7</accession>
<evidence type="ECO:0000256" key="2">
    <source>
        <dbReference type="ARBA" id="ARBA00004167"/>
    </source>
</evidence>
<keyword evidence="10" id="KW-1185">Reference proteome</keyword>
<dbReference type="InterPro" id="IPR036282">
    <property type="entry name" value="Glutathione-S-Trfase_C_sf"/>
</dbReference>